<keyword evidence="4" id="KW-1003">Cell membrane</keyword>
<dbReference type="Pfam" id="PF07690">
    <property type="entry name" value="MFS_1"/>
    <property type="match status" value="1"/>
</dbReference>
<organism evidence="9">
    <name type="scientific">uncultured Dysgonomonas sp</name>
    <dbReference type="NCBI Taxonomy" id="206096"/>
    <lineage>
        <taxon>Bacteria</taxon>
        <taxon>Pseudomonadati</taxon>
        <taxon>Bacteroidota</taxon>
        <taxon>Bacteroidia</taxon>
        <taxon>Bacteroidales</taxon>
        <taxon>Dysgonomonadaceae</taxon>
        <taxon>Dysgonomonas</taxon>
        <taxon>environmental samples</taxon>
    </lineage>
</organism>
<evidence type="ECO:0000256" key="3">
    <source>
        <dbReference type="ARBA" id="ARBA00009120"/>
    </source>
</evidence>
<evidence type="ECO:0000256" key="2">
    <source>
        <dbReference type="ARBA" id="ARBA00004429"/>
    </source>
</evidence>
<feature type="transmembrane region" description="Helical" evidence="8">
    <location>
        <begin position="109"/>
        <end position="129"/>
    </location>
</feature>
<feature type="transmembrane region" description="Helical" evidence="8">
    <location>
        <begin position="289"/>
        <end position="308"/>
    </location>
</feature>
<feature type="transmembrane region" description="Helical" evidence="8">
    <location>
        <begin position="150"/>
        <end position="168"/>
    </location>
</feature>
<dbReference type="EMBL" id="FLUM01000003">
    <property type="protein sequence ID" value="SBW04253.1"/>
    <property type="molecule type" value="Genomic_DNA"/>
</dbReference>
<dbReference type="InterPro" id="IPR036259">
    <property type="entry name" value="MFS_trans_sf"/>
</dbReference>
<feature type="transmembrane region" description="Helical" evidence="8">
    <location>
        <begin position="16"/>
        <end position="42"/>
    </location>
</feature>
<dbReference type="GO" id="GO:1904659">
    <property type="term" value="P:D-glucose transmembrane transport"/>
    <property type="evidence" value="ECO:0007669"/>
    <property type="project" value="InterPro"/>
</dbReference>
<gene>
    <name evidence="9" type="ORF">KL86DYS1_30791</name>
</gene>
<evidence type="ECO:0000256" key="7">
    <source>
        <dbReference type="ARBA" id="ARBA00023136"/>
    </source>
</evidence>
<keyword evidence="7 8" id="KW-0472">Membrane</keyword>
<feature type="transmembrane region" description="Helical" evidence="8">
    <location>
        <begin position="250"/>
        <end position="269"/>
    </location>
</feature>
<evidence type="ECO:0000256" key="6">
    <source>
        <dbReference type="ARBA" id="ARBA00022989"/>
    </source>
</evidence>
<keyword evidence="6 8" id="KW-1133">Transmembrane helix</keyword>
<protein>
    <recommendedName>
        <fullName evidence="10">Glucose/galactose transporter warning</fullName>
    </recommendedName>
</protein>
<dbReference type="InterPro" id="IPR050375">
    <property type="entry name" value="MFS_TsgA-like"/>
</dbReference>
<feature type="transmembrane region" description="Helical" evidence="8">
    <location>
        <begin position="201"/>
        <end position="222"/>
    </location>
</feature>
<comment type="similarity">
    <text evidence="3">Belongs to the major facilitator superfamily. FHS transporter (TC 2.A.1.7) family.</text>
</comment>
<sequence length="444" mass="49123">MSQINNQQLNKRNTTIAIVIVGAMFFIFGLVSWVNAILIPYFKIACELTHFESYFVAFAFYIAYFCLSIPSAHILNKVGYKRGIMYGFFCMAIGAALFIPAALTRTYGIFLAGLFVIGAGLTILQSAANPYITIVGPIESAAKRISMMGIFNKFAGIVSPLIFAAVVLKVTDSSLFTLLESGTLDEASKNMMLDDLIRRVIKPYAILSVLLFLFGVFVRYSVLPEIDPAENNKEEENCTHKRTSIFQFPYLILGAFALFVHVGTQIIAIDTIISYAGSMGMNLLEAKAFPSYTLTATIIGYIIGIVLIPKYVSQTRALQVCCTLGLLLSFAIILVSREVVILGHESTLSIWFLCALGLPNALIYAGIWPLSIKGLGRFTKIGSSLMIMGLSGNAIMPIVYGTFADLWDLQHAYWVLIPCYIYLIFFAVYGHKIQSWSFKLQNKL</sequence>
<proteinExistence type="inferred from homology"/>
<feature type="transmembrane region" description="Helical" evidence="8">
    <location>
        <begin position="348"/>
        <end position="370"/>
    </location>
</feature>
<feature type="transmembrane region" description="Helical" evidence="8">
    <location>
        <begin position="412"/>
        <end position="430"/>
    </location>
</feature>
<dbReference type="PANTHER" id="PTHR43702">
    <property type="entry name" value="L-FUCOSE-PROTON SYMPORTER"/>
    <property type="match status" value="1"/>
</dbReference>
<evidence type="ECO:0000256" key="1">
    <source>
        <dbReference type="ARBA" id="ARBA00003321"/>
    </source>
</evidence>
<dbReference type="InterPro" id="IPR005964">
    <property type="entry name" value="Glc/Gal_transptr_bac"/>
</dbReference>
<dbReference type="SUPFAM" id="SSF103473">
    <property type="entry name" value="MFS general substrate transporter"/>
    <property type="match status" value="1"/>
</dbReference>
<dbReference type="PANTHER" id="PTHR43702:SF12">
    <property type="entry name" value="N-ACETYL GLUCOSAMINE TRANSPORTER NAGP"/>
    <property type="match status" value="1"/>
</dbReference>
<dbReference type="GO" id="GO:0055056">
    <property type="term" value="F:D-glucose transmembrane transporter activity"/>
    <property type="evidence" value="ECO:0007669"/>
    <property type="project" value="InterPro"/>
</dbReference>
<evidence type="ECO:0000313" key="9">
    <source>
        <dbReference type="EMBL" id="SBW04253.1"/>
    </source>
</evidence>
<evidence type="ECO:0000256" key="5">
    <source>
        <dbReference type="ARBA" id="ARBA00022692"/>
    </source>
</evidence>
<comment type="function">
    <text evidence="1">Intake of glucose and galactose.</text>
</comment>
<dbReference type="Gene3D" id="1.20.1250.20">
    <property type="entry name" value="MFS general substrate transporter like domains"/>
    <property type="match status" value="2"/>
</dbReference>
<dbReference type="InterPro" id="IPR011701">
    <property type="entry name" value="MFS"/>
</dbReference>
<keyword evidence="5 8" id="KW-0812">Transmembrane</keyword>
<dbReference type="CDD" id="cd17394">
    <property type="entry name" value="MFS_FucP_like"/>
    <property type="match status" value="1"/>
</dbReference>
<feature type="transmembrane region" description="Helical" evidence="8">
    <location>
        <begin position="54"/>
        <end position="72"/>
    </location>
</feature>
<reference evidence="9" key="1">
    <citation type="submission" date="2016-04" db="EMBL/GenBank/DDBJ databases">
        <authorList>
            <person name="Evans L.H."/>
            <person name="Alamgir A."/>
            <person name="Owens N."/>
            <person name="Weber N.D."/>
            <person name="Virtaneva K."/>
            <person name="Barbian K."/>
            <person name="Babar A."/>
            <person name="Rosenke K."/>
        </authorList>
    </citation>
    <scope>NUCLEOTIDE SEQUENCE</scope>
    <source>
        <strain evidence="9">86-1</strain>
    </source>
</reference>
<dbReference type="GO" id="GO:0005354">
    <property type="term" value="F:galactose transmembrane transporter activity"/>
    <property type="evidence" value="ECO:0007669"/>
    <property type="project" value="InterPro"/>
</dbReference>
<dbReference type="NCBIfam" id="TIGR01272">
    <property type="entry name" value="gluP"/>
    <property type="match status" value="1"/>
</dbReference>
<accession>A0A212JXW7</accession>
<comment type="subcellular location">
    <subcellularLocation>
        <location evidence="2">Cell inner membrane</location>
        <topology evidence="2">Multi-pass membrane protein</topology>
    </subcellularLocation>
</comment>
<dbReference type="RefSeq" id="WP_296942874.1">
    <property type="nucleotide sequence ID" value="NZ_LT599032.1"/>
</dbReference>
<feature type="transmembrane region" description="Helical" evidence="8">
    <location>
        <begin position="84"/>
        <end position="103"/>
    </location>
</feature>
<evidence type="ECO:0008006" key="10">
    <source>
        <dbReference type="Google" id="ProtNLM"/>
    </source>
</evidence>
<feature type="transmembrane region" description="Helical" evidence="8">
    <location>
        <begin position="382"/>
        <end position="400"/>
    </location>
</feature>
<dbReference type="GO" id="GO:0005886">
    <property type="term" value="C:plasma membrane"/>
    <property type="evidence" value="ECO:0007669"/>
    <property type="project" value="UniProtKB-SubCell"/>
</dbReference>
<name>A0A212JXW7_9BACT</name>
<dbReference type="AlphaFoldDB" id="A0A212JXW7"/>
<evidence type="ECO:0000256" key="8">
    <source>
        <dbReference type="SAM" id="Phobius"/>
    </source>
</evidence>
<feature type="transmembrane region" description="Helical" evidence="8">
    <location>
        <begin position="317"/>
        <end position="336"/>
    </location>
</feature>
<evidence type="ECO:0000256" key="4">
    <source>
        <dbReference type="ARBA" id="ARBA00022475"/>
    </source>
</evidence>